<dbReference type="SMART" id="SM00054">
    <property type="entry name" value="EFh"/>
    <property type="match status" value="2"/>
</dbReference>
<dbReference type="Gene3D" id="1.10.238.10">
    <property type="entry name" value="EF-hand"/>
    <property type="match status" value="1"/>
</dbReference>
<evidence type="ECO:0000256" key="1">
    <source>
        <dbReference type="SAM" id="SignalP"/>
    </source>
</evidence>
<feature type="domain" description="EF-hand" evidence="2">
    <location>
        <begin position="23"/>
        <end position="58"/>
    </location>
</feature>
<sequence>MKYLKLTIAGLAMFAFSQTYAQEVDAKVKKRFEKADTNNDKSISLEELTVFYDGKKTKKGDPFNADKIFAKKDTNEDKKLSFEEFNAKGTAKGKKKGKKKN</sequence>
<feature type="domain" description="EF-hand" evidence="2">
    <location>
        <begin position="60"/>
        <end position="95"/>
    </location>
</feature>
<comment type="caution">
    <text evidence="3">The sequence shown here is derived from an EMBL/GenBank/DDBJ whole genome shotgun (WGS) entry which is preliminary data.</text>
</comment>
<dbReference type="RefSeq" id="WP_157972929.1">
    <property type="nucleotide sequence ID" value="NZ_JAEHFJ010000002.1"/>
</dbReference>
<dbReference type="PROSITE" id="PS50222">
    <property type="entry name" value="EF_HAND_2"/>
    <property type="match status" value="2"/>
</dbReference>
<keyword evidence="4" id="KW-1185">Reference proteome</keyword>
<dbReference type="EMBL" id="JAEHFJ010000002">
    <property type="protein sequence ID" value="MBJ2173607.1"/>
    <property type="molecule type" value="Genomic_DNA"/>
</dbReference>
<evidence type="ECO:0000259" key="2">
    <source>
        <dbReference type="PROSITE" id="PS50222"/>
    </source>
</evidence>
<name>A0ABS0WNS2_9FLAO</name>
<feature type="signal peptide" evidence="1">
    <location>
        <begin position="1"/>
        <end position="21"/>
    </location>
</feature>
<accession>A0ABS0WNS2</accession>
<dbReference type="Pfam" id="PF13499">
    <property type="entry name" value="EF-hand_7"/>
    <property type="match status" value="1"/>
</dbReference>
<organism evidence="3 4">
    <name type="scientific">Aureibaculum flavum</name>
    <dbReference type="NCBI Taxonomy" id="2795986"/>
    <lineage>
        <taxon>Bacteria</taxon>
        <taxon>Pseudomonadati</taxon>
        <taxon>Bacteroidota</taxon>
        <taxon>Flavobacteriia</taxon>
        <taxon>Flavobacteriales</taxon>
        <taxon>Flavobacteriaceae</taxon>
        <taxon>Aureibaculum</taxon>
    </lineage>
</organism>
<evidence type="ECO:0000313" key="3">
    <source>
        <dbReference type="EMBL" id="MBJ2173607.1"/>
    </source>
</evidence>
<dbReference type="SUPFAM" id="SSF47473">
    <property type="entry name" value="EF-hand"/>
    <property type="match status" value="1"/>
</dbReference>
<reference evidence="3 4" key="1">
    <citation type="submission" date="2020-12" db="EMBL/GenBank/DDBJ databases">
        <title>Aureibaculum luteum sp. nov. and Aureibaculum flavum sp. nov., novel members of the family Flavobacteriaceae isolated from Antarctic intertidal sediments.</title>
        <authorList>
            <person name="He X."/>
            <person name="Zhang X."/>
        </authorList>
    </citation>
    <scope>NUCLEOTIDE SEQUENCE [LARGE SCALE GENOMIC DNA]</scope>
    <source>
        <strain evidence="3 4">A20</strain>
    </source>
</reference>
<dbReference type="Proteomes" id="UP000623301">
    <property type="component" value="Unassembled WGS sequence"/>
</dbReference>
<feature type="chain" id="PRO_5046384499" evidence="1">
    <location>
        <begin position="22"/>
        <end position="101"/>
    </location>
</feature>
<dbReference type="PROSITE" id="PS00018">
    <property type="entry name" value="EF_HAND_1"/>
    <property type="match status" value="2"/>
</dbReference>
<dbReference type="InterPro" id="IPR002048">
    <property type="entry name" value="EF_hand_dom"/>
</dbReference>
<gene>
    <name evidence="3" type="ORF">JBL43_05120</name>
</gene>
<dbReference type="InterPro" id="IPR018247">
    <property type="entry name" value="EF_Hand_1_Ca_BS"/>
</dbReference>
<protein>
    <submittedName>
        <fullName evidence="3">EF-hand domain-containing protein</fullName>
    </submittedName>
</protein>
<evidence type="ECO:0000313" key="4">
    <source>
        <dbReference type="Proteomes" id="UP000623301"/>
    </source>
</evidence>
<keyword evidence="1" id="KW-0732">Signal</keyword>
<dbReference type="InterPro" id="IPR011992">
    <property type="entry name" value="EF-hand-dom_pair"/>
</dbReference>
<proteinExistence type="predicted"/>